<accession>D1BC04</accession>
<dbReference type="Pfam" id="PF13490">
    <property type="entry name" value="zf-HC2"/>
    <property type="match status" value="1"/>
</dbReference>
<sequence length="263" mass="28758">MFTDVPTGRDLSASRASPTDAALVDAVGTGDVDAFLELWRRHRQAAYAFTRRWTSTDDPAETTVNRAFSDLLLEIASGAAVDGPFRLHLYRRLFADEPWDSPRPLPLVVSAYAELSLTSRSVLWYLAVEDEAPASVALMVGVPETELHALLRVAQVDLRTRWLTEIVESPSTPPDCAWVAPRLDLRASGALAPASNDRYDRHLEHCEHCRGVSQDLSDVGGLLRRTARTLVVAREDRDDRESGVRHGSTGGAGGTTATRRGAT</sequence>
<dbReference type="GO" id="GO:0006352">
    <property type="term" value="P:DNA-templated transcription initiation"/>
    <property type="evidence" value="ECO:0007669"/>
    <property type="project" value="InterPro"/>
</dbReference>
<evidence type="ECO:0000256" key="2">
    <source>
        <dbReference type="ARBA" id="ARBA00023163"/>
    </source>
</evidence>
<evidence type="ECO:0000256" key="1">
    <source>
        <dbReference type="ARBA" id="ARBA00023015"/>
    </source>
</evidence>
<evidence type="ECO:0000313" key="5">
    <source>
        <dbReference type="EMBL" id="ACZ20784.1"/>
    </source>
</evidence>
<gene>
    <name evidence="5" type="ordered locus">Sked_08330</name>
</gene>
<feature type="compositionally biased region" description="Basic and acidic residues" evidence="3">
    <location>
        <begin position="234"/>
        <end position="244"/>
    </location>
</feature>
<organism evidence="5 6">
    <name type="scientific">Sanguibacter keddieii (strain ATCC 51767 / DSM 10542 / NCFB 3025 / ST-74)</name>
    <dbReference type="NCBI Taxonomy" id="446469"/>
    <lineage>
        <taxon>Bacteria</taxon>
        <taxon>Bacillati</taxon>
        <taxon>Actinomycetota</taxon>
        <taxon>Actinomycetes</taxon>
        <taxon>Micrococcales</taxon>
        <taxon>Sanguibacteraceae</taxon>
        <taxon>Sanguibacter</taxon>
    </lineage>
</organism>
<feature type="region of interest" description="Disordered" evidence="3">
    <location>
        <begin position="234"/>
        <end position="263"/>
    </location>
</feature>
<dbReference type="KEGG" id="ske:Sked_08330"/>
<protein>
    <recommendedName>
        <fullName evidence="4">Putative zinc-finger domain-containing protein</fullName>
    </recommendedName>
</protein>
<dbReference type="HOGENOM" id="CLU_1057231_0_0_11"/>
<dbReference type="InterPro" id="IPR041916">
    <property type="entry name" value="Anti_sigma_zinc_sf"/>
</dbReference>
<dbReference type="GO" id="GO:0003700">
    <property type="term" value="F:DNA-binding transcription factor activity"/>
    <property type="evidence" value="ECO:0007669"/>
    <property type="project" value="InterPro"/>
</dbReference>
<evidence type="ECO:0000313" key="6">
    <source>
        <dbReference type="Proteomes" id="UP000000322"/>
    </source>
</evidence>
<proteinExistence type="predicted"/>
<dbReference type="eggNOG" id="COG1595">
    <property type="taxonomic scope" value="Bacteria"/>
</dbReference>
<dbReference type="SUPFAM" id="SSF88946">
    <property type="entry name" value="Sigma2 domain of RNA polymerase sigma factors"/>
    <property type="match status" value="1"/>
</dbReference>
<keyword evidence="6" id="KW-1185">Reference proteome</keyword>
<dbReference type="Gene3D" id="1.10.10.1320">
    <property type="entry name" value="Anti-sigma factor, zinc-finger domain"/>
    <property type="match status" value="1"/>
</dbReference>
<dbReference type="RefSeq" id="WP_012865853.1">
    <property type="nucleotide sequence ID" value="NC_013521.1"/>
</dbReference>
<dbReference type="InterPro" id="IPR027383">
    <property type="entry name" value="Znf_put"/>
</dbReference>
<feature type="domain" description="Putative zinc-finger" evidence="4">
    <location>
        <begin position="176"/>
        <end position="210"/>
    </location>
</feature>
<dbReference type="STRING" id="446469.Sked_08330"/>
<evidence type="ECO:0000256" key="3">
    <source>
        <dbReference type="SAM" id="MobiDB-lite"/>
    </source>
</evidence>
<name>D1BC04_SANKS</name>
<keyword evidence="1" id="KW-0805">Transcription regulation</keyword>
<dbReference type="AlphaFoldDB" id="D1BC04"/>
<keyword evidence="2" id="KW-0804">Transcription</keyword>
<reference evidence="5 6" key="1">
    <citation type="journal article" date="2009" name="Stand. Genomic Sci.">
        <title>Complete genome sequence of Sanguibacter keddieii type strain (ST-74).</title>
        <authorList>
            <person name="Ivanova N."/>
            <person name="Sikorski J."/>
            <person name="Sims D."/>
            <person name="Brettin T."/>
            <person name="Detter J.C."/>
            <person name="Han C."/>
            <person name="Lapidus A."/>
            <person name="Copeland A."/>
            <person name="Glavina Del Rio T."/>
            <person name="Nolan M."/>
            <person name="Chen F."/>
            <person name="Lucas S."/>
            <person name="Tice H."/>
            <person name="Cheng J.F."/>
            <person name="Bruce D."/>
            <person name="Goodwin L."/>
            <person name="Pitluck S."/>
            <person name="Pati A."/>
            <person name="Mavromatis K."/>
            <person name="Chen A."/>
            <person name="Palaniappan K."/>
            <person name="D'haeseleer P."/>
            <person name="Chain P."/>
            <person name="Bristow J."/>
            <person name="Eisen J.A."/>
            <person name="Markowitz V."/>
            <person name="Hugenholtz P."/>
            <person name="Goker M."/>
            <person name="Pukall R."/>
            <person name="Klenk H.P."/>
            <person name="Kyrpides N.C."/>
        </authorList>
    </citation>
    <scope>NUCLEOTIDE SEQUENCE [LARGE SCALE GENOMIC DNA]</scope>
    <source>
        <strain evidence="6">ATCC 51767 / DSM 10542 / NCFB 3025 / ST-74</strain>
    </source>
</reference>
<dbReference type="OrthoDB" id="4990598at2"/>
<dbReference type="Proteomes" id="UP000000322">
    <property type="component" value="Chromosome"/>
</dbReference>
<dbReference type="InterPro" id="IPR013325">
    <property type="entry name" value="RNA_pol_sigma_r2"/>
</dbReference>
<dbReference type="EMBL" id="CP001819">
    <property type="protein sequence ID" value="ACZ20784.1"/>
    <property type="molecule type" value="Genomic_DNA"/>
</dbReference>
<dbReference type="Gene3D" id="1.10.1740.10">
    <property type="match status" value="1"/>
</dbReference>
<evidence type="ECO:0000259" key="4">
    <source>
        <dbReference type="Pfam" id="PF13490"/>
    </source>
</evidence>